<dbReference type="EMBL" id="CAJNOL010000280">
    <property type="protein sequence ID" value="CAF0981437.1"/>
    <property type="molecule type" value="Genomic_DNA"/>
</dbReference>
<proteinExistence type="predicted"/>
<feature type="transmembrane region" description="Helical" evidence="1">
    <location>
        <begin position="341"/>
        <end position="366"/>
    </location>
</feature>
<accession>A0A814F7X3</accession>
<feature type="transmembrane region" description="Helical" evidence="1">
    <location>
        <begin position="20"/>
        <end position="45"/>
    </location>
</feature>
<dbReference type="Gene3D" id="1.20.1070.10">
    <property type="entry name" value="Rhodopsin 7-helix transmembrane proteins"/>
    <property type="match status" value="1"/>
</dbReference>
<feature type="transmembrane region" description="Helical" evidence="1">
    <location>
        <begin position="54"/>
        <end position="73"/>
    </location>
</feature>
<organism evidence="2 3">
    <name type="scientific">Rotaria sordida</name>
    <dbReference type="NCBI Taxonomy" id="392033"/>
    <lineage>
        <taxon>Eukaryota</taxon>
        <taxon>Metazoa</taxon>
        <taxon>Spiralia</taxon>
        <taxon>Gnathifera</taxon>
        <taxon>Rotifera</taxon>
        <taxon>Eurotatoria</taxon>
        <taxon>Bdelloidea</taxon>
        <taxon>Philodinida</taxon>
        <taxon>Philodinidae</taxon>
        <taxon>Rotaria</taxon>
    </lineage>
</organism>
<gene>
    <name evidence="2" type="ORF">JXQ802_LOCUS13199</name>
</gene>
<feature type="transmembrane region" description="Helical" evidence="1">
    <location>
        <begin position="393"/>
        <end position="419"/>
    </location>
</feature>
<name>A0A814F7X3_9BILA</name>
<comment type="caution">
    <text evidence="2">The sequence shown here is derived from an EMBL/GenBank/DDBJ whole genome shotgun (WGS) entry which is preliminary data.</text>
</comment>
<keyword evidence="3" id="KW-1185">Reference proteome</keyword>
<keyword evidence="1" id="KW-0472">Membrane</keyword>
<evidence type="ECO:0000256" key="1">
    <source>
        <dbReference type="SAM" id="Phobius"/>
    </source>
</evidence>
<keyword evidence="1" id="KW-0812">Transmembrane</keyword>
<evidence type="ECO:0000313" key="2">
    <source>
        <dbReference type="EMBL" id="CAF0981437.1"/>
    </source>
</evidence>
<protein>
    <submittedName>
        <fullName evidence="2">Uncharacterized protein</fullName>
    </submittedName>
</protein>
<sequence>MDINLMNNTQTSNLYINPRIIWCLLMPLIHFLSLISNIFCIIVFCSKTFIHKPIAIYFICLLISDSITLLIGYSEMIDRESYMIDNSSLLCMFNEKIIHSLTDFVYTFMGKFCLEWMLYKVLWTRASTILLAILSIQRSRTFFSLSYRETRFCAICACISSLIIAILITCFEWIGIQCSKSTDSYIYMEIFQLIMNNKSSKKFYLKFLSDHYNELIDKYYCIFQSLDINQFNNTISITNQFNCSITKISSEFYSLTQSLLFNDDFHISENITNILTNISNNNFSLTNTSILIEQLQKTKSSDILVKLFENRSCQITLMYKFYIKIFNFLHSLSFSFNRHTLAIFFGNALPSFIVLLANLLSLKIIYFSPNLKYLKRITKKNRHKYRLKNDLRAFLVILIESFSVITISWGIPIFLTMYYCQTLYVVSIQSCPQIKQSLALFLFTDLFNSSKNSLLYSLSGKLFRRKYISIIKIIFTCGRSKSWNIKKHSLLPPSQQMELQISNDATINYNYSIHSRHESCRHGELISSAQIKYLRNLSKNKKILDNDASVSMLKTEDEQNVNDENQVEFGKNIHLMDKFKRPQTIKTFFIDNIHCFSSQKTIEIRNQQIKLNTIDKKKMKKKTNISFL</sequence>
<evidence type="ECO:0000313" key="3">
    <source>
        <dbReference type="Proteomes" id="UP000663870"/>
    </source>
</evidence>
<feature type="transmembrane region" description="Helical" evidence="1">
    <location>
        <begin position="152"/>
        <end position="174"/>
    </location>
</feature>
<keyword evidence="1" id="KW-1133">Transmembrane helix</keyword>
<reference evidence="2" key="1">
    <citation type="submission" date="2021-02" db="EMBL/GenBank/DDBJ databases">
        <authorList>
            <person name="Nowell W R."/>
        </authorList>
    </citation>
    <scope>NUCLEOTIDE SEQUENCE</scope>
</reference>
<feature type="transmembrane region" description="Helical" evidence="1">
    <location>
        <begin position="116"/>
        <end position="136"/>
    </location>
</feature>
<dbReference type="AlphaFoldDB" id="A0A814F7X3"/>
<dbReference type="Proteomes" id="UP000663870">
    <property type="component" value="Unassembled WGS sequence"/>
</dbReference>